<sequence length="483" mass="54262">MSRRNKIKKRKTLSKAFRIKIWHVIVLLVVFIFFFLIYLQKVDNISAAARFDIELSTPRDQIQRGGEVEFVIDILGNNSSSARTGIQYDGRKVELLEIVRSDAGDIQREPIANDGNLTRLIISSDNVPVTEARQTFARLRFRIIDTTDEVDEQGRGFTQICTLFDPGDVSPPRPTTSPASPTSQLPLTTATSTSQQPTNTSVPIPTGQSRPSSTLPSANELDKSLSCIPIRVNGSNSDKLDITIYGGNYRPEQFDRFLEHAVRSVAELEKTNLTDYRSDVLNKMNWYVYNHLNVLGPNEVLTQERAQSIVSNPKCPQDRYLILINDPYVGGLSAFGIGGFVGTGSFGDPDYIVAAHEWGHYVGELSDEYEGGGFYPTNCTTSSSDRNPQGDPCPDKEQCRNENDPMYQQPCSNWNCSIRDCNALQEQLYEGSGCYPRCGDPRAYRPRPRSVMDRSMFFFPTEDTFKFNGPSLYSIISLLDRYK</sequence>
<accession>A0A1F7IZ44</accession>
<feature type="region of interest" description="Disordered" evidence="1">
    <location>
        <begin position="163"/>
        <end position="219"/>
    </location>
</feature>
<reference evidence="3 4" key="1">
    <citation type="journal article" date="2016" name="Nat. Commun.">
        <title>Thousands of microbial genomes shed light on interconnected biogeochemical processes in an aquifer system.</title>
        <authorList>
            <person name="Anantharaman K."/>
            <person name="Brown C.T."/>
            <person name="Hug L.A."/>
            <person name="Sharon I."/>
            <person name="Castelle C.J."/>
            <person name="Probst A.J."/>
            <person name="Thomas B.C."/>
            <person name="Singh A."/>
            <person name="Wilkins M.J."/>
            <person name="Karaoz U."/>
            <person name="Brodie E.L."/>
            <person name="Williams K.H."/>
            <person name="Hubbard S.S."/>
            <person name="Banfield J.F."/>
        </authorList>
    </citation>
    <scope>NUCLEOTIDE SEQUENCE [LARGE SCALE GENOMIC DNA]</scope>
</reference>
<dbReference type="InterPro" id="IPR024079">
    <property type="entry name" value="MetalloPept_cat_dom_sf"/>
</dbReference>
<dbReference type="Proteomes" id="UP000177141">
    <property type="component" value="Unassembled WGS sequence"/>
</dbReference>
<dbReference type="Gene3D" id="3.40.390.10">
    <property type="entry name" value="Collagenase (Catalytic Domain)"/>
    <property type="match status" value="1"/>
</dbReference>
<dbReference type="EMBL" id="MGAL01000012">
    <property type="protein sequence ID" value="OGK48638.1"/>
    <property type="molecule type" value="Genomic_DNA"/>
</dbReference>
<keyword evidence="2" id="KW-0812">Transmembrane</keyword>
<feature type="compositionally biased region" description="Polar residues" evidence="1">
    <location>
        <begin position="377"/>
        <end position="387"/>
    </location>
</feature>
<feature type="transmembrane region" description="Helical" evidence="2">
    <location>
        <begin position="21"/>
        <end position="39"/>
    </location>
</feature>
<comment type="caution">
    <text evidence="3">The sequence shown here is derived from an EMBL/GenBank/DDBJ whole genome shotgun (WGS) entry which is preliminary data.</text>
</comment>
<keyword evidence="2" id="KW-0472">Membrane</keyword>
<feature type="compositionally biased region" description="Polar residues" evidence="1">
    <location>
        <begin position="190"/>
        <end position="217"/>
    </location>
</feature>
<organism evidence="3 4">
    <name type="scientific">Candidatus Roizmanbacteria bacterium RIFCSPLOWO2_01_FULL_38_12</name>
    <dbReference type="NCBI Taxonomy" id="1802061"/>
    <lineage>
        <taxon>Bacteria</taxon>
        <taxon>Candidatus Roizmaniibacteriota</taxon>
    </lineage>
</organism>
<dbReference type="GO" id="GO:0008237">
    <property type="term" value="F:metallopeptidase activity"/>
    <property type="evidence" value="ECO:0007669"/>
    <property type="project" value="InterPro"/>
</dbReference>
<evidence type="ECO:0000256" key="1">
    <source>
        <dbReference type="SAM" id="MobiDB-lite"/>
    </source>
</evidence>
<feature type="compositionally biased region" description="Low complexity" evidence="1">
    <location>
        <begin position="176"/>
        <end position="189"/>
    </location>
</feature>
<name>A0A1F7IZ44_9BACT</name>
<keyword evidence="2" id="KW-1133">Transmembrane helix</keyword>
<dbReference type="AlphaFoldDB" id="A0A1F7IZ44"/>
<gene>
    <name evidence="3" type="ORF">A3A93_05480</name>
</gene>
<dbReference type="STRING" id="1802061.A3A93_05480"/>
<evidence type="ECO:0000313" key="4">
    <source>
        <dbReference type="Proteomes" id="UP000177141"/>
    </source>
</evidence>
<feature type="region of interest" description="Disordered" evidence="1">
    <location>
        <begin position="376"/>
        <end position="397"/>
    </location>
</feature>
<evidence type="ECO:0000313" key="3">
    <source>
        <dbReference type="EMBL" id="OGK48638.1"/>
    </source>
</evidence>
<proteinExistence type="predicted"/>
<evidence type="ECO:0000256" key="2">
    <source>
        <dbReference type="SAM" id="Phobius"/>
    </source>
</evidence>
<protein>
    <submittedName>
        <fullName evidence="3">Uncharacterized protein</fullName>
    </submittedName>
</protein>